<dbReference type="PANTHER" id="PTHR47521:SF7">
    <property type="entry name" value="SERPENTINE RECEPTOR CLASS EPSILON-6"/>
    <property type="match status" value="1"/>
</dbReference>
<evidence type="ECO:0000313" key="4">
    <source>
        <dbReference type="Proteomes" id="UP001432027"/>
    </source>
</evidence>
<feature type="transmembrane region" description="Helical" evidence="2">
    <location>
        <begin position="255"/>
        <end position="276"/>
    </location>
</feature>
<protein>
    <recommendedName>
        <fullName evidence="5">G protein-coupled receptor</fullName>
    </recommendedName>
</protein>
<feature type="non-terminal residue" evidence="3">
    <location>
        <position position="326"/>
    </location>
</feature>
<dbReference type="InterPro" id="IPR004151">
    <property type="entry name" value="7TM_GPCR_serpentine_rcpt_Sre"/>
</dbReference>
<name>A0AAV5THE5_9BILA</name>
<dbReference type="GO" id="GO:0016020">
    <property type="term" value="C:membrane"/>
    <property type="evidence" value="ECO:0007669"/>
    <property type="project" value="InterPro"/>
</dbReference>
<reference evidence="3" key="1">
    <citation type="submission" date="2023-10" db="EMBL/GenBank/DDBJ databases">
        <title>Genome assembly of Pristionchus species.</title>
        <authorList>
            <person name="Yoshida K."/>
            <person name="Sommer R.J."/>
        </authorList>
    </citation>
    <scope>NUCLEOTIDE SEQUENCE</scope>
    <source>
        <strain evidence="3">RS0144</strain>
    </source>
</reference>
<organism evidence="3 4">
    <name type="scientific">Pristionchus entomophagus</name>
    <dbReference type="NCBI Taxonomy" id="358040"/>
    <lineage>
        <taxon>Eukaryota</taxon>
        <taxon>Metazoa</taxon>
        <taxon>Ecdysozoa</taxon>
        <taxon>Nematoda</taxon>
        <taxon>Chromadorea</taxon>
        <taxon>Rhabditida</taxon>
        <taxon>Rhabditina</taxon>
        <taxon>Diplogasteromorpha</taxon>
        <taxon>Diplogasteroidea</taxon>
        <taxon>Neodiplogasteridae</taxon>
        <taxon>Pristionchus</taxon>
    </lineage>
</organism>
<accession>A0AAV5THE5</accession>
<keyword evidence="2" id="KW-0812">Transmembrane</keyword>
<dbReference type="Proteomes" id="UP001432027">
    <property type="component" value="Unassembled WGS sequence"/>
</dbReference>
<dbReference type="AlphaFoldDB" id="A0AAV5THE5"/>
<sequence length="326" mass="37634">MRSPFLVHLNSAIISLAPATFKLIFAVEFVFMGLFLLGVPVFVMVLKRSKVLHRNFRICLLSMCIHHTTASTARCVLFYYQINNISLSHDDIVLVSAHLARDTVFGYFCAMPSSFAFERFIATRYWKWYESTGRSTLLILPLIEANNIIPSLLNSYFWTFGYYCQEINFAIMIATLCAGLLFFLAVFRSNLRLMNLVPFHLDAYSLSHNYQIRENIRTLKLIATFLKAAAVLNGVALVVFSLFEYSTELMSRIAFALFDMWVAIVALLYVSVLIYAERTFFHEMLSLIPFRRLRRRFMKVATPNTEPPSVTAITRTHFDNLRDAWN</sequence>
<gene>
    <name evidence="3" type="ORF">PENTCL1PPCAC_15910</name>
</gene>
<dbReference type="Pfam" id="PF03125">
    <property type="entry name" value="Sre"/>
    <property type="match status" value="1"/>
</dbReference>
<evidence type="ECO:0000256" key="1">
    <source>
        <dbReference type="ARBA" id="ARBA00006803"/>
    </source>
</evidence>
<dbReference type="GO" id="GO:0007606">
    <property type="term" value="P:sensory perception of chemical stimulus"/>
    <property type="evidence" value="ECO:0007669"/>
    <property type="project" value="InterPro"/>
</dbReference>
<keyword evidence="2" id="KW-0472">Membrane</keyword>
<evidence type="ECO:0000256" key="2">
    <source>
        <dbReference type="SAM" id="Phobius"/>
    </source>
</evidence>
<evidence type="ECO:0000313" key="3">
    <source>
        <dbReference type="EMBL" id="GMS93735.1"/>
    </source>
</evidence>
<feature type="transmembrane region" description="Helical" evidence="2">
    <location>
        <begin position="221"/>
        <end position="243"/>
    </location>
</feature>
<feature type="transmembrane region" description="Helical" evidence="2">
    <location>
        <begin position="23"/>
        <end position="46"/>
    </location>
</feature>
<feature type="transmembrane region" description="Helical" evidence="2">
    <location>
        <begin position="137"/>
        <end position="157"/>
    </location>
</feature>
<feature type="transmembrane region" description="Helical" evidence="2">
    <location>
        <begin position="169"/>
        <end position="187"/>
    </location>
</feature>
<evidence type="ECO:0008006" key="5">
    <source>
        <dbReference type="Google" id="ProtNLM"/>
    </source>
</evidence>
<dbReference type="PANTHER" id="PTHR47521">
    <property type="entry name" value="SERPENTINE RECEPTOR, CLASS E (EPSILON)-RELATED"/>
    <property type="match status" value="1"/>
</dbReference>
<dbReference type="EMBL" id="BTSX01000004">
    <property type="protein sequence ID" value="GMS93735.1"/>
    <property type="molecule type" value="Genomic_DNA"/>
</dbReference>
<comment type="caution">
    <text evidence="3">The sequence shown here is derived from an EMBL/GenBank/DDBJ whole genome shotgun (WGS) entry which is preliminary data.</text>
</comment>
<keyword evidence="4" id="KW-1185">Reference proteome</keyword>
<keyword evidence="2" id="KW-1133">Transmembrane helix</keyword>
<dbReference type="InterPro" id="IPR052860">
    <property type="entry name" value="NRL-GPCR1"/>
</dbReference>
<proteinExistence type="inferred from homology"/>
<comment type="similarity">
    <text evidence="1">Belongs to the nematode receptor-like protein sre family.</text>
</comment>